<feature type="region of interest" description="Disordered" evidence="1">
    <location>
        <begin position="15"/>
        <end position="86"/>
    </location>
</feature>
<gene>
    <name evidence="2" type="ORF">GGQ01_001263</name>
</gene>
<evidence type="ECO:0000256" key="1">
    <source>
        <dbReference type="SAM" id="MobiDB-lite"/>
    </source>
</evidence>
<comment type="caution">
    <text evidence="2">The sequence shown here is derived from an EMBL/GenBank/DDBJ whole genome shotgun (WGS) entry which is preliminary data.</text>
</comment>
<sequence>MDYWSSSSLRLLRLDSPRSEREDREPREAEDDRSERDDSAREDDRDDREVDRDRERFTDRERSNENGSARSEKPTVSDSGGPQFSVRWDSRRSCRRRFRFCS</sequence>
<protein>
    <submittedName>
        <fullName evidence="2">Uncharacterized protein</fullName>
    </submittedName>
</protein>
<dbReference type="EMBL" id="JANUBF010000006">
    <property type="protein sequence ID" value="MCS4036208.1"/>
    <property type="molecule type" value="Genomic_DNA"/>
</dbReference>
<evidence type="ECO:0000313" key="3">
    <source>
        <dbReference type="Proteomes" id="UP001155040"/>
    </source>
</evidence>
<proteinExistence type="predicted"/>
<feature type="compositionally biased region" description="Basic and acidic residues" evidence="1">
    <location>
        <begin position="15"/>
        <end position="27"/>
    </location>
</feature>
<dbReference type="Proteomes" id="UP001155040">
    <property type="component" value="Unassembled WGS sequence"/>
</dbReference>
<dbReference type="AlphaFoldDB" id="A0A9X2ZYQ0"/>
<name>A0A9X2ZYQ0_9BACT</name>
<accession>A0A9X2ZYQ0</accession>
<evidence type="ECO:0000313" key="2">
    <source>
        <dbReference type="EMBL" id="MCS4036208.1"/>
    </source>
</evidence>
<feature type="compositionally biased region" description="Basic and acidic residues" evidence="1">
    <location>
        <begin position="33"/>
        <end position="75"/>
    </location>
</feature>
<organism evidence="2 3">
    <name type="scientific">Salinibacter ruber</name>
    <dbReference type="NCBI Taxonomy" id="146919"/>
    <lineage>
        <taxon>Bacteria</taxon>
        <taxon>Pseudomonadati</taxon>
        <taxon>Rhodothermota</taxon>
        <taxon>Rhodothermia</taxon>
        <taxon>Rhodothermales</taxon>
        <taxon>Salinibacteraceae</taxon>
        <taxon>Salinibacter</taxon>
    </lineage>
</organism>
<reference evidence="2" key="1">
    <citation type="submission" date="2022-08" db="EMBL/GenBank/DDBJ databases">
        <title>Genomic Encyclopedia of Type Strains, Phase V (KMG-V): Genome sequencing to study the core and pangenomes of soil and plant-associated prokaryotes.</title>
        <authorList>
            <person name="Whitman W."/>
        </authorList>
    </citation>
    <scope>NUCLEOTIDE SEQUENCE</scope>
    <source>
        <strain evidence="2">SP3012</strain>
    </source>
</reference>